<feature type="compositionally biased region" description="Polar residues" evidence="1">
    <location>
        <begin position="138"/>
        <end position="149"/>
    </location>
</feature>
<feature type="compositionally biased region" description="Basic and acidic residues" evidence="1">
    <location>
        <begin position="120"/>
        <end position="136"/>
    </location>
</feature>
<sequence length="149" mass="16546">MAFWRNVSPRGAASDLWHELAQPRPHRWLFVLTAALTTVAVFSVMWREGAKGPPHPPKITYIESFAAGRTDAEIIAGNIAATRLAREREAEEKRRAEDVRQMYKTLGRMSGMDVDAIEKKARADEAAEAAAKEARKAGTTSSSVPENRR</sequence>
<dbReference type="RefSeq" id="WP_379538452.1">
    <property type="nucleotide sequence ID" value="NZ_JBHSDR010000004.1"/>
</dbReference>
<name>A0ABV8RNN8_9SPHN</name>
<protein>
    <submittedName>
        <fullName evidence="3">Uncharacterized protein</fullName>
    </submittedName>
</protein>
<evidence type="ECO:0000313" key="3">
    <source>
        <dbReference type="EMBL" id="MFC4294973.1"/>
    </source>
</evidence>
<organism evidence="3 4">
    <name type="scientific">Novosphingobium tardum</name>
    <dbReference type="NCBI Taxonomy" id="1538021"/>
    <lineage>
        <taxon>Bacteria</taxon>
        <taxon>Pseudomonadati</taxon>
        <taxon>Pseudomonadota</taxon>
        <taxon>Alphaproteobacteria</taxon>
        <taxon>Sphingomonadales</taxon>
        <taxon>Sphingomonadaceae</taxon>
        <taxon>Novosphingobium</taxon>
    </lineage>
</organism>
<gene>
    <name evidence="3" type="ORF">ACFO0A_07870</name>
</gene>
<reference evidence="4" key="1">
    <citation type="journal article" date="2019" name="Int. J. Syst. Evol. Microbiol.">
        <title>The Global Catalogue of Microorganisms (GCM) 10K type strain sequencing project: providing services to taxonomists for standard genome sequencing and annotation.</title>
        <authorList>
            <consortium name="The Broad Institute Genomics Platform"/>
            <consortium name="The Broad Institute Genome Sequencing Center for Infectious Disease"/>
            <person name="Wu L."/>
            <person name="Ma J."/>
        </authorList>
    </citation>
    <scope>NUCLEOTIDE SEQUENCE [LARGE SCALE GENOMIC DNA]</scope>
    <source>
        <strain evidence="4">CGMCC 1.12989</strain>
    </source>
</reference>
<evidence type="ECO:0000313" key="4">
    <source>
        <dbReference type="Proteomes" id="UP001595828"/>
    </source>
</evidence>
<proteinExistence type="predicted"/>
<evidence type="ECO:0000256" key="1">
    <source>
        <dbReference type="SAM" id="MobiDB-lite"/>
    </source>
</evidence>
<keyword evidence="2" id="KW-0472">Membrane</keyword>
<dbReference type="Proteomes" id="UP001595828">
    <property type="component" value="Unassembled WGS sequence"/>
</dbReference>
<keyword evidence="2" id="KW-0812">Transmembrane</keyword>
<accession>A0ABV8RNN8</accession>
<feature type="region of interest" description="Disordered" evidence="1">
    <location>
        <begin position="120"/>
        <end position="149"/>
    </location>
</feature>
<keyword evidence="2" id="KW-1133">Transmembrane helix</keyword>
<feature type="transmembrane region" description="Helical" evidence="2">
    <location>
        <begin position="28"/>
        <end position="46"/>
    </location>
</feature>
<dbReference type="EMBL" id="JBHSDR010000004">
    <property type="protein sequence ID" value="MFC4294973.1"/>
    <property type="molecule type" value="Genomic_DNA"/>
</dbReference>
<evidence type="ECO:0000256" key="2">
    <source>
        <dbReference type="SAM" id="Phobius"/>
    </source>
</evidence>
<comment type="caution">
    <text evidence="3">The sequence shown here is derived from an EMBL/GenBank/DDBJ whole genome shotgun (WGS) entry which is preliminary data.</text>
</comment>
<keyword evidence="4" id="KW-1185">Reference proteome</keyword>